<name>A0A8J5KQN5_ZINOF</name>
<sequence>MDRIRIHPKRVLKLSIELPSGCIAFAAEAFSSPAFALIVFPSSVFSTVSSTLTAPSSVIDPSSNPTPIPHTAATVLPFSLWSPKNGRQTIGTPATAASSTEFHPQWVTKTPTAGCRSTSCCGAHPTTRPLSLVWSKNPRGSSSLARSLSDQRNAAPLASSPCARFANSSGDGVKN</sequence>
<dbReference type="AlphaFoldDB" id="A0A8J5KQN5"/>
<evidence type="ECO:0000313" key="3">
    <source>
        <dbReference type="Proteomes" id="UP000734854"/>
    </source>
</evidence>
<keyword evidence="3" id="KW-1185">Reference proteome</keyword>
<comment type="caution">
    <text evidence="2">The sequence shown here is derived from an EMBL/GenBank/DDBJ whole genome shotgun (WGS) entry which is preliminary data.</text>
</comment>
<feature type="compositionally biased region" description="Polar residues" evidence="1">
    <location>
        <begin position="166"/>
        <end position="175"/>
    </location>
</feature>
<feature type="region of interest" description="Disordered" evidence="1">
    <location>
        <begin position="132"/>
        <end position="175"/>
    </location>
</feature>
<feature type="compositionally biased region" description="Polar residues" evidence="1">
    <location>
        <begin position="138"/>
        <end position="152"/>
    </location>
</feature>
<reference evidence="2 3" key="1">
    <citation type="submission" date="2020-08" db="EMBL/GenBank/DDBJ databases">
        <title>Plant Genome Project.</title>
        <authorList>
            <person name="Zhang R.-G."/>
        </authorList>
    </citation>
    <scope>NUCLEOTIDE SEQUENCE [LARGE SCALE GENOMIC DNA]</scope>
    <source>
        <tissue evidence="2">Rhizome</tissue>
    </source>
</reference>
<evidence type="ECO:0000256" key="1">
    <source>
        <dbReference type="SAM" id="MobiDB-lite"/>
    </source>
</evidence>
<dbReference type="Proteomes" id="UP000734854">
    <property type="component" value="Unassembled WGS sequence"/>
</dbReference>
<organism evidence="2 3">
    <name type="scientific">Zingiber officinale</name>
    <name type="common">Ginger</name>
    <name type="synonym">Amomum zingiber</name>
    <dbReference type="NCBI Taxonomy" id="94328"/>
    <lineage>
        <taxon>Eukaryota</taxon>
        <taxon>Viridiplantae</taxon>
        <taxon>Streptophyta</taxon>
        <taxon>Embryophyta</taxon>
        <taxon>Tracheophyta</taxon>
        <taxon>Spermatophyta</taxon>
        <taxon>Magnoliopsida</taxon>
        <taxon>Liliopsida</taxon>
        <taxon>Zingiberales</taxon>
        <taxon>Zingiberaceae</taxon>
        <taxon>Zingiber</taxon>
    </lineage>
</organism>
<accession>A0A8J5KQN5</accession>
<gene>
    <name evidence="2" type="ORF">ZIOFF_056908</name>
</gene>
<protein>
    <submittedName>
        <fullName evidence="2">Uncharacterized protein</fullName>
    </submittedName>
</protein>
<dbReference type="EMBL" id="JACMSC010000015">
    <property type="protein sequence ID" value="KAG6488149.1"/>
    <property type="molecule type" value="Genomic_DNA"/>
</dbReference>
<evidence type="ECO:0000313" key="2">
    <source>
        <dbReference type="EMBL" id="KAG6488149.1"/>
    </source>
</evidence>
<proteinExistence type="predicted"/>